<organism evidence="2 3">
    <name type="scientific">Meloidogyne enterolobii</name>
    <name type="common">Root-knot nematode worm</name>
    <name type="synonym">Meloidogyne mayaguensis</name>
    <dbReference type="NCBI Taxonomy" id="390850"/>
    <lineage>
        <taxon>Eukaryota</taxon>
        <taxon>Metazoa</taxon>
        <taxon>Ecdysozoa</taxon>
        <taxon>Nematoda</taxon>
        <taxon>Chromadorea</taxon>
        <taxon>Rhabditida</taxon>
        <taxon>Tylenchina</taxon>
        <taxon>Tylenchomorpha</taxon>
        <taxon>Tylenchoidea</taxon>
        <taxon>Meloidogynidae</taxon>
        <taxon>Meloidogyninae</taxon>
        <taxon>Meloidogyne</taxon>
    </lineage>
</organism>
<comment type="caution">
    <text evidence="2">The sequence shown here is derived from an EMBL/GenBank/DDBJ whole genome shotgun (WGS) entry which is preliminary data.</text>
</comment>
<proteinExistence type="predicted"/>
<evidence type="ECO:0000259" key="1">
    <source>
        <dbReference type="Pfam" id="PF14214"/>
    </source>
</evidence>
<dbReference type="AlphaFoldDB" id="A0A6V7XEQ0"/>
<dbReference type="Proteomes" id="UP000580250">
    <property type="component" value="Unassembled WGS sequence"/>
</dbReference>
<evidence type="ECO:0000313" key="3">
    <source>
        <dbReference type="Proteomes" id="UP000580250"/>
    </source>
</evidence>
<name>A0A6V7XEQ0_MELEN</name>
<accession>A0A6V7XEQ0</accession>
<protein>
    <recommendedName>
        <fullName evidence="1">Helitron helicase-like domain-containing protein</fullName>
    </recommendedName>
</protein>
<evidence type="ECO:0000313" key="2">
    <source>
        <dbReference type="EMBL" id="CAD2197826.1"/>
    </source>
</evidence>
<feature type="domain" description="Helitron helicase-like" evidence="1">
    <location>
        <begin position="21"/>
        <end position="142"/>
    </location>
</feature>
<dbReference type="Pfam" id="PF14214">
    <property type="entry name" value="Helitron_like_N"/>
    <property type="match status" value="1"/>
</dbReference>
<gene>
    <name evidence="2" type="ORF">MENT_LOCUS51099</name>
</gene>
<dbReference type="InterPro" id="IPR025476">
    <property type="entry name" value="Helitron_helicase-like"/>
</dbReference>
<reference evidence="2 3" key="1">
    <citation type="submission" date="2020-08" db="EMBL/GenBank/DDBJ databases">
        <authorList>
            <person name="Koutsovoulos G."/>
            <person name="Danchin GJ E."/>
        </authorList>
    </citation>
    <scope>NUCLEOTIDE SEQUENCE [LARGE SCALE GENOMIC DNA]</scope>
</reference>
<sequence length="190" mass="22290">MDLRGTYPPDALRWLQRDSGAKSVDDLGHIVAFRKYHPGTRPYFQNMFYNATTIMARTRKTGFCSFMFTFTCNPRWPEIKRNLLRANQKIVDRFDIICRIYEDKLRKLHNLLEKKHIFGNILGFGESREFQKRIGGPHLHRVYCTDIPATPENVENLIWAHIPPEPPANDNSVWAHFVRKVRRGFSSNLS</sequence>
<dbReference type="EMBL" id="CAJEWN010001482">
    <property type="protein sequence ID" value="CAD2197826.1"/>
    <property type="molecule type" value="Genomic_DNA"/>
</dbReference>
<dbReference type="OrthoDB" id="1728974at2759"/>